<organism evidence="3 4">
    <name type="scientific">Pseudonocardia oroxyli</name>
    <dbReference type="NCBI Taxonomy" id="366584"/>
    <lineage>
        <taxon>Bacteria</taxon>
        <taxon>Bacillati</taxon>
        <taxon>Actinomycetota</taxon>
        <taxon>Actinomycetes</taxon>
        <taxon>Pseudonocardiales</taxon>
        <taxon>Pseudonocardiaceae</taxon>
        <taxon>Pseudonocardia</taxon>
    </lineage>
</organism>
<dbReference type="InterPro" id="IPR020904">
    <property type="entry name" value="Sc_DH/Rdtase_CS"/>
</dbReference>
<name>A0A1G8D2D1_PSEOR</name>
<dbReference type="InterPro" id="IPR002347">
    <property type="entry name" value="SDR_fam"/>
</dbReference>
<dbReference type="PANTHER" id="PTHR24321:SF8">
    <property type="entry name" value="ESTRADIOL 17-BETA-DEHYDROGENASE 8-RELATED"/>
    <property type="match status" value="1"/>
</dbReference>
<evidence type="ECO:0000313" key="4">
    <source>
        <dbReference type="Proteomes" id="UP000198967"/>
    </source>
</evidence>
<dbReference type="Gene3D" id="3.40.50.720">
    <property type="entry name" value="NAD(P)-binding Rossmann-like Domain"/>
    <property type="match status" value="1"/>
</dbReference>
<evidence type="ECO:0000256" key="2">
    <source>
        <dbReference type="ARBA" id="ARBA00023002"/>
    </source>
</evidence>
<evidence type="ECO:0000256" key="1">
    <source>
        <dbReference type="ARBA" id="ARBA00006484"/>
    </source>
</evidence>
<keyword evidence="2" id="KW-0560">Oxidoreductase</keyword>
<accession>A0A1G8D2D1</accession>
<dbReference type="STRING" id="366584.SAMN05216377_12436"/>
<dbReference type="RefSeq" id="WP_245707874.1">
    <property type="nucleotide sequence ID" value="NZ_FNBE01000024.1"/>
</dbReference>
<dbReference type="PROSITE" id="PS00061">
    <property type="entry name" value="ADH_SHORT"/>
    <property type="match status" value="1"/>
</dbReference>
<gene>
    <name evidence="3" type="ORF">SAMN05216377_12436</name>
</gene>
<dbReference type="PRINTS" id="PR00080">
    <property type="entry name" value="SDRFAMILY"/>
</dbReference>
<sequence>MNCYLGVSLYSSYRGKVCWIAGGASGIGGATVATLARSGAKIAIADVARDAGKQLAEELQAAGSEAMFVATDVLDDVSVRQSLLATEAAFGGLDVVVNSAGVISDGRDDDFERNVDMFLLGVWRAIREALPILERTHGGSIVNVASIAGVTGSIGQDGYGSAKHGVVGLTKTVALAHARSGIRCNAVCPGYVRTGMTEHIALDEDETTALIVEKLRVPLGRWGQPNEIAAAVAFLGSEEASFVTGAVLVVDGGLTAR</sequence>
<dbReference type="InterPro" id="IPR036291">
    <property type="entry name" value="NAD(P)-bd_dom_sf"/>
</dbReference>
<dbReference type="Proteomes" id="UP000198967">
    <property type="component" value="Unassembled WGS sequence"/>
</dbReference>
<dbReference type="EMBL" id="FNBE01000024">
    <property type="protein sequence ID" value="SDH51886.1"/>
    <property type="molecule type" value="Genomic_DNA"/>
</dbReference>
<keyword evidence="4" id="KW-1185">Reference proteome</keyword>
<proteinExistence type="inferred from homology"/>
<dbReference type="PRINTS" id="PR00081">
    <property type="entry name" value="GDHRDH"/>
</dbReference>
<dbReference type="SUPFAM" id="SSF51735">
    <property type="entry name" value="NAD(P)-binding Rossmann-fold domains"/>
    <property type="match status" value="1"/>
</dbReference>
<dbReference type="GO" id="GO:0016491">
    <property type="term" value="F:oxidoreductase activity"/>
    <property type="evidence" value="ECO:0007669"/>
    <property type="project" value="UniProtKB-KW"/>
</dbReference>
<dbReference type="AlphaFoldDB" id="A0A1G8D2D1"/>
<dbReference type="PANTHER" id="PTHR24321">
    <property type="entry name" value="DEHYDROGENASES, SHORT CHAIN"/>
    <property type="match status" value="1"/>
</dbReference>
<dbReference type="Pfam" id="PF13561">
    <property type="entry name" value="adh_short_C2"/>
    <property type="match status" value="1"/>
</dbReference>
<protein>
    <submittedName>
        <fullName evidence="3">NAD(P)-dependent dehydrogenase, short-chain alcohol dehydrogenase family</fullName>
    </submittedName>
</protein>
<reference evidence="3 4" key="1">
    <citation type="submission" date="2016-10" db="EMBL/GenBank/DDBJ databases">
        <authorList>
            <person name="de Groot N.N."/>
        </authorList>
    </citation>
    <scope>NUCLEOTIDE SEQUENCE [LARGE SCALE GENOMIC DNA]</scope>
    <source>
        <strain evidence="3 4">CGMCC 4.3143</strain>
    </source>
</reference>
<comment type="similarity">
    <text evidence="1">Belongs to the short-chain dehydrogenases/reductases (SDR) family.</text>
</comment>
<evidence type="ECO:0000313" key="3">
    <source>
        <dbReference type="EMBL" id="SDH51886.1"/>
    </source>
</evidence>
<dbReference type="FunFam" id="3.40.50.720:FF:000084">
    <property type="entry name" value="Short-chain dehydrogenase reductase"/>
    <property type="match status" value="1"/>
</dbReference>